<keyword evidence="12" id="KW-1185">Reference proteome</keyword>
<feature type="compositionally biased region" description="Acidic residues" evidence="9">
    <location>
        <begin position="672"/>
        <end position="681"/>
    </location>
</feature>
<evidence type="ECO:0000256" key="7">
    <source>
        <dbReference type="ARBA" id="ARBA00023065"/>
    </source>
</evidence>
<dbReference type="Pfam" id="PF02386">
    <property type="entry name" value="TrkH"/>
    <property type="match status" value="1"/>
</dbReference>
<feature type="transmembrane region" description="Helical" evidence="10">
    <location>
        <begin position="814"/>
        <end position="838"/>
    </location>
</feature>
<dbReference type="GO" id="GO:1990573">
    <property type="term" value="P:potassium ion import across plasma membrane"/>
    <property type="evidence" value="ECO:0007669"/>
    <property type="project" value="TreeGrafter"/>
</dbReference>
<evidence type="ECO:0000313" key="12">
    <source>
        <dbReference type="Proteomes" id="UP001150942"/>
    </source>
</evidence>
<evidence type="ECO:0000256" key="9">
    <source>
        <dbReference type="SAM" id="MobiDB-lite"/>
    </source>
</evidence>
<keyword evidence="6 10" id="KW-1133">Transmembrane helix</keyword>
<sequence length="1240" mass="139501">MTTSTCVEFPSNSRKTLTLKLRKAWLRIVKERRGRVGLCGDRDLAAEIASFENSSLFGVLCNFMSHIPDLQPIAADAVRPLVVRGKVDLRPPLTNAVWTSDASTSYQLNTRCQDFITRYLGRSLITPNDPNMIQVNRKLLKLAFTCPFLMHASLAVALTYDRHLNGSLGCRRTVEECYHWSQSTVLLNKRLREPIEDKDKDPIWGTAAALVILIFSSPDSCAPKQAWPLKSSDSSGLGWVRMSKGKMSLWHIVNPLRLDSLFRVMAATFAQMHAPLPERGIDGMPRALAAVCDLKDSSTAETNPYFHAAHAVSQTLDLPDSEVGTGQTQLFMRSIHGPFEDLLRKRDPVALLLLYLWYRKTSRSIWWIELRARVECPAICLFEKFPSFREQPISTSSPPRPVPVVSARQRSSDRSPFNMFSSFLRRVTSYKEKVPFLNELHLNFIFLHYAYIISWAIIGSIILYAGGNIDYIDALFQSAGAATQSGLNTIDLNRLPLYQQIVLYLITCLCTPIFIHSALVFIRLYWFEKRFQHVVRDARAMRRTRSRMETVTDDGDSGDININRAELGVSGRPIVVIRDDSGDARDGRLTDPASKNVNSGINTPEARESSVDSSSEGTDTGNEPRFGLGSLKVPTHLNPEHHIAFLEKQRKDKGALRIPSPREYDRGGAPEALEEDVDQEGEQAQHHDDQDDQQSPGAHPEELDQLGPLEGPHITINEPDISRTRPRGNTFPRLETRPTFRETKDGNETTTLAPTNTRNTFRGVFRSLTQERDLNTQPYLSWNATVARNSNFVDLTEEQRDELGGIEYRALKTLAVVLITYYVGFHLIGMISMIGWIMTENRWGDVVRADGVGRPWWGIFTAASAFNDLGFTLTPDSMYSFQRAVFPLLMLAFLIIIGNTAFPCMLRLMIWVLSKFTRQGTALWEELKFLLDHPRRCFTLLFPRNATWWLFAILVLLNGIDMIFFVILDLNDSAVTALPPGIRVVDGFFQAAATRTAGFGIISLSELHPAIQVSYLIMMYISVFPIAISMRRTNVYEEKSLGIYDATDEDHDEDSNAPTYIGAHLRRQLSFDLWYVFLGLFIIAIAEGSKLQNVSDNSFQLFTVLFEVVSAYGTVGLSFGYTDVNTSFSGQFNVVSKLVIIAMQLRGRHRGLPYALDRAVLLPSDALNRHEAEEGERRMRRRASNLSGGGSFAQSQSRTLSQARNDAGLSSGMETHDWQTQPAPNADSLVHRSSTLRSNR</sequence>
<reference evidence="11" key="1">
    <citation type="submission" date="2022-11" db="EMBL/GenBank/DDBJ databases">
        <authorList>
            <person name="Petersen C."/>
        </authorList>
    </citation>
    <scope>NUCLEOTIDE SEQUENCE</scope>
    <source>
        <strain evidence="11">IBT 20477</strain>
    </source>
</reference>
<feature type="transmembrane region" description="Helical" evidence="10">
    <location>
        <begin position="1098"/>
        <end position="1121"/>
    </location>
</feature>
<feature type="compositionally biased region" description="Basic and acidic residues" evidence="9">
    <location>
        <begin position="638"/>
        <end position="668"/>
    </location>
</feature>
<keyword evidence="3" id="KW-0633">Potassium transport</keyword>
<feature type="region of interest" description="Disordered" evidence="9">
    <location>
        <begin position="1171"/>
        <end position="1240"/>
    </location>
</feature>
<reference evidence="11" key="2">
    <citation type="journal article" date="2023" name="IMA Fungus">
        <title>Comparative genomic study of the Penicillium genus elucidates a diverse pangenome and 15 lateral gene transfer events.</title>
        <authorList>
            <person name="Petersen C."/>
            <person name="Sorensen T."/>
            <person name="Nielsen M.R."/>
            <person name="Sondergaard T.E."/>
            <person name="Sorensen J.L."/>
            <person name="Fitzpatrick D.A."/>
            <person name="Frisvad J.C."/>
            <person name="Nielsen K.L."/>
        </authorList>
    </citation>
    <scope>NUCLEOTIDE SEQUENCE</scope>
    <source>
        <strain evidence="11">IBT 20477</strain>
    </source>
</reference>
<dbReference type="Proteomes" id="UP001150942">
    <property type="component" value="Unassembled WGS sequence"/>
</dbReference>
<feature type="compositionally biased region" description="Polar residues" evidence="9">
    <location>
        <begin position="1231"/>
        <end position="1240"/>
    </location>
</feature>
<feature type="transmembrane region" description="Helical" evidence="10">
    <location>
        <begin position="946"/>
        <end position="968"/>
    </location>
</feature>
<dbReference type="GO" id="GO:0030007">
    <property type="term" value="P:intracellular potassium ion homeostasis"/>
    <property type="evidence" value="ECO:0007669"/>
    <property type="project" value="TreeGrafter"/>
</dbReference>
<feature type="transmembrane region" description="Helical" evidence="10">
    <location>
        <begin position="440"/>
        <end position="465"/>
    </location>
</feature>
<dbReference type="AlphaFoldDB" id="A0A9W9JMD4"/>
<evidence type="ECO:0000256" key="6">
    <source>
        <dbReference type="ARBA" id="ARBA00022989"/>
    </source>
</evidence>
<evidence type="ECO:0000256" key="8">
    <source>
        <dbReference type="ARBA" id="ARBA00023136"/>
    </source>
</evidence>
<feature type="compositionally biased region" description="Basic and acidic residues" evidence="9">
    <location>
        <begin position="580"/>
        <end position="589"/>
    </location>
</feature>
<evidence type="ECO:0000256" key="2">
    <source>
        <dbReference type="ARBA" id="ARBA00022448"/>
    </source>
</evidence>
<dbReference type="InterPro" id="IPR004773">
    <property type="entry name" value="K/Na_transp_Trk1/HKT1"/>
</dbReference>
<evidence type="ECO:0008006" key="13">
    <source>
        <dbReference type="Google" id="ProtNLM"/>
    </source>
</evidence>
<name>A0A9W9JMD4_9EURO</name>
<dbReference type="NCBIfam" id="TIGR00934">
    <property type="entry name" value="2a38euk"/>
    <property type="match status" value="1"/>
</dbReference>
<keyword evidence="8 10" id="KW-0472">Membrane</keyword>
<keyword evidence="5" id="KW-0630">Potassium</keyword>
<dbReference type="PANTHER" id="PTHR31064:SF30">
    <property type="entry name" value="HIGH-AFFINITY POTASSIUM TRANSPORT PROTEIN-RELATED"/>
    <property type="match status" value="1"/>
</dbReference>
<feature type="transmembrane region" description="Helical" evidence="10">
    <location>
        <begin position="1069"/>
        <end position="1086"/>
    </location>
</feature>
<feature type="transmembrane region" description="Helical" evidence="10">
    <location>
        <begin position="501"/>
        <end position="526"/>
    </location>
</feature>
<evidence type="ECO:0000256" key="1">
    <source>
        <dbReference type="ARBA" id="ARBA00004141"/>
    </source>
</evidence>
<dbReference type="InterPro" id="IPR003445">
    <property type="entry name" value="Cat_transpt"/>
</dbReference>
<feature type="transmembrane region" description="Helical" evidence="10">
    <location>
        <begin position="884"/>
        <end position="910"/>
    </location>
</feature>
<dbReference type="GO" id="GO:0005886">
    <property type="term" value="C:plasma membrane"/>
    <property type="evidence" value="ECO:0007669"/>
    <property type="project" value="TreeGrafter"/>
</dbReference>
<protein>
    <recommendedName>
        <fullName evidence="13">Potassium transport protein</fullName>
    </recommendedName>
</protein>
<evidence type="ECO:0000256" key="3">
    <source>
        <dbReference type="ARBA" id="ARBA00022538"/>
    </source>
</evidence>
<evidence type="ECO:0000313" key="11">
    <source>
        <dbReference type="EMBL" id="KAJ5197610.1"/>
    </source>
</evidence>
<feature type="transmembrane region" description="Helical" evidence="10">
    <location>
        <begin position="1013"/>
        <end position="1030"/>
    </location>
</feature>
<evidence type="ECO:0000256" key="10">
    <source>
        <dbReference type="SAM" id="Phobius"/>
    </source>
</evidence>
<feature type="region of interest" description="Disordered" evidence="9">
    <location>
        <begin position="580"/>
        <end position="734"/>
    </location>
</feature>
<organism evidence="11 12">
    <name type="scientific">Penicillium cf. viridicatum</name>
    <dbReference type="NCBI Taxonomy" id="2972119"/>
    <lineage>
        <taxon>Eukaryota</taxon>
        <taxon>Fungi</taxon>
        <taxon>Dikarya</taxon>
        <taxon>Ascomycota</taxon>
        <taxon>Pezizomycotina</taxon>
        <taxon>Eurotiomycetes</taxon>
        <taxon>Eurotiomycetidae</taxon>
        <taxon>Eurotiales</taxon>
        <taxon>Aspergillaceae</taxon>
        <taxon>Penicillium</taxon>
    </lineage>
</organism>
<keyword evidence="2" id="KW-0813">Transport</keyword>
<comment type="subcellular location">
    <subcellularLocation>
        <location evidence="1">Membrane</location>
        <topology evidence="1">Multi-pass membrane protein</topology>
    </subcellularLocation>
</comment>
<dbReference type="OrthoDB" id="9999863at2759"/>
<dbReference type="EMBL" id="JAPQKQ010000005">
    <property type="protein sequence ID" value="KAJ5197610.1"/>
    <property type="molecule type" value="Genomic_DNA"/>
</dbReference>
<evidence type="ECO:0000256" key="4">
    <source>
        <dbReference type="ARBA" id="ARBA00022692"/>
    </source>
</evidence>
<dbReference type="InterPro" id="IPR051143">
    <property type="entry name" value="TrkH_K-transport"/>
</dbReference>
<evidence type="ECO:0000256" key="5">
    <source>
        <dbReference type="ARBA" id="ARBA00022958"/>
    </source>
</evidence>
<proteinExistence type="predicted"/>
<gene>
    <name evidence="11" type="ORF">N7449_008089</name>
</gene>
<accession>A0A9W9JMD4</accession>
<dbReference type="PANTHER" id="PTHR31064">
    <property type="entry name" value="POTASSIUM TRANSPORT PROTEIN DDB_G0292412-RELATED"/>
    <property type="match status" value="1"/>
</dbReference>
<dbReference type="GO" id="GO:0140107">
    <property type="term" value="F:high-affinity potassium ion transmembrane transporter activity"/>
    <property type="evidence" value="ECO:0007669"/>
    <property type="project" value="TreeGrafter"/>
</dbReference>
<feature type="compositionally biased region" description="Polar residues" evidence="9">
    <location>
        <begin position="593"/>
        <end position="602"/>
    </location>
</feature>
<comment type="caution">
    <text evidence="11">The sequence shown here is derived from an EMBL/GenBank/DDBJ whole genome shotgun (WGS) entry which is preliminary data.</text>
</comment>
<keyword evidence="4 10" id="KW-0812">Transmembrane</keyword>
<feature type="compositionally biased region" description="Polar residues" evidence="9">
    <location>
        <begin position="1192"/>
        <end position="1204"/>
    </location>
</feature>
<keyword evidence="7" id="KW-0406">Ion transport</keyword>
<feature type="compositionally biased region" description="Polar residues" evidence="9">
    <location>
        <begin position="611"/>
        <end position="621"/>
    </location>
</feature>